<feature type="compositionally biased region" description="Acidic residues" evidence="8">
    <location>
        <begin position="354"/>
        <end position="383"/>
    </location>
</feature>
<dbReference type="InterPro" id="IPR036282">
    <property type="entry name" value="Glutathione-S-Trfase_C_sf"/>
</dbReference>
<dbReference type="GO" id="GO:0015031">
    <property type="term" value="P:protein transport"/>
    <property type="evidence" value="ECO:0007669"/>
    <property type="project" value="UniProtKB-KW"/>
</dbReference>
<dbReference type="Pfam" id="PF17171">
    <property type="entry name" value="GST_C_6"/>
    <property type="match status" value="1"/>
</dbReference>
<feature type="transmembrane region" description="Helical" evidence="9">
    <location>
        <begin position="310"/>
        <end position="335"/>
    </location>
</feature>
<gene>
    <name evidence="12" type="ORF">MICPUCDRAFT_50608</name>
</gene>
<evidence type="ECO:0000256" key="7">
    <source>
        <dbReference type="ARBA" id="ARBA00023136"/>
    </source>
</evidence>
<feature type="domain" description="Metaxin glutathione S-transferase" evidence="11">
    <location>
        <begin position="107"/>
        <end position="170"/>
    </location>
</feature>
<dbReference type="OrthoDB" id="5835136at2759"/>
<dbReference type="Pfam" id="PF10568">
    <property type="entry name" value="Tom37"/>
    <property type="match status" value="1"/>
</dbReference>
<reference evidence="12 13" key="1">
    <citation type="journal article" date="2009" name="Science">
        <title>Green evolution and dynamic adaptations revealed by genomes of the marine picoeukaryotes Micromonas.</title>
        <authorList>
            <person name="Worden A.Z."/>
            <person name="Lee J.H."/>
            <person name="Mock T."/>
            <person name="Rouze P."/>
            <person name="Simmons M.P."/>
            <person name="Aerts A.L."/>
            <person name="Allen A.E."/>
            <person name="Cuvelier M.L."/>
            <person name="Derelle E."/>
            <person name="Everett M.V."/>
            <person name="Foulon E."/>
            <person name="Grimwood J."/>
            <person name="Gundlach H."/>
            <person name="Henrissat B."/>
            <person name="Napoli C."/>
            <person name="McDonald S.M."/>
            <person name="Parker M.S."/>
            <person name="Rombauts S."/>
            <person name="Salamov A."/>
            <person name="Von Dassow P."/>
            <person name="Badger J.H."/>
            <person name="Coutinho P.M."/>
            <person name="Demir E."/>
            <person name="Dubchak I."/>
            <person name="Gentemann C."/>
            <person name="Eikrem W."/>
            <person name="Gready J.E."/>
            <person name="John U."/>
            <person name="Lanier W."/>
            <person name="Lindquist E.A."/>
            <person name="Lucas S."/>
            <person name="Mayer K.F."/>
            <person name="Moreau H."/>
            <person name="Not F."/>
            <person name="Otillar R."/>
            <person name="Panaud O."/>
            <person name="Pangilinan J."/>
            <person name="Paulsen I."/>
            <person name="Piegu B."/>
            <person name="Poliakov A."/>
            <person name="Robbens S."/>
            <person name="Schmutz J."/>
            <person name="Toulza E."/>
            <person name="Wyss T."/>
            <person name="Zelensky A."/>
            <person name="Zhou K."/>
            <person name="Armbrust E.V."/>
            <person name="Bhattacharya D."/>
            <person name="Goodenough U.W."/>
            <person name="Van de Peer Y."/>
            <person name="Grigoriev I.V."/>
        </authorList>
    </citation>
    <scope>NUCLEOTIDE SEQUENCE [LARGE SCALE GENOMIC DNA]</scope>
    <source>
        <strain evidence="12 13">CCMP1545</strain>
    </source>
</reference>
<name>C1MIL1_MICPC</name>
<dbReference type="GO" id="GO:0006626">
    <property type="term" value="P:protein targeting to mitochondrion"/>
    <property type="evidence" value="ECO:0007669"/>
    <property type="project" value="TreeGrafter"/>
</dbReference>
<dbReference type="GeneID" id="9680713"/>
<organism evidence="13">
    <name type="scientific">Micromonas pusilla (strain CCMP1545)</name>
    <name type="common">Picoplanktonic green alga</name>
    <dbReference type="NCBI Taxonomy" id="564608"/>
    <lineage>
        <taxon>Eukaryota</taxon>
        <taxon>Viridiplantae</taxon>
        <taxon>Chlorophyta</taxon>
        <taxon>Mamiellophyceae</taxon>
        <taxon>Mamiellales</taxon>
        <taxon>Mamiellaceae</taxon>
        <taxon>Micromonas</taxon>
    </lineage>
</organism>
<dbReference type="SUPFAM" id="SSF47616">
    <property type="entry name" value="GST C-terminal domain-like"/>
    <property type="match status" value="1"/>
</dbReference>
<dbReference type="GO" id="GO:0001401">
    <property type="term" value="C:SAM complex"/>
    <property type="evidence" value="ECO:0007669"/>
    <property type="project" value="InterPro"/>
</dbReference>
<comment type="similarity">
    <text evidence="2">Belongs to the metaxin family.</text>
</comment>
<keyword evidence="4" id="KW-1000">Mitochondrion outer membrane</keyword>
<evidence type="ECO:0000256" key="2">
    <source>
        <dbReference type="ARBA" id="ARBA00009170"/>
    </source>
</evidence>
<evidence type="ECO:0000256" key="3">
    <source>
        <dbReference type="ARBA" id="ARBA00022448"/>
    </source>
</evidence>
<keyword evidence="6" id="KW-0496">Mitochondrion</keyword>
<evidence type="ECO:0000313" key="13">
    <source>
        <dbReference type="Proteomes" id="UP000001876"/>
    </source>
</evidence>
<keyword evidence="3" id="KW-0813">Transport</keyword>
<accession>C1MIL1</accession>
<keyword evidence="9" id="KW-1133">Transmembrane helix</keyword>
<feature type="domain" description="Mitochondrial outer membrane transport complex Sam37/metaxin N-terminal" evidence="10">
    <location>
        <begin position="2"/>
        <end position="80"/>
    </location>
</feature>
<dbReference type="PANTHER" id="PTHR12289">
    <property type="entry name" value="METAXIN RELATED"/>
    <property type="match status" value="1"/>
</dbReference>
<sequence>MARITTHLRAKVADLDSNAAVSESDRATLVAFLALAESRLATATTYYTWIDRDRFRAHTREAYGAAFPAPMSYILPWLWRRGVMRRHRSSGGSFWEGGEEGVTRGVRDAYAALERRLMDSGGPFFFGKTPTSLDALVFAHLSYHARAPVGDALRVELKKHPGLVTYVEEMRRVPLPLVPIRPRPRGGTRILKDFLSRRSFLSAARLVAFQLLRLTPFNSTQSRLSTSTDAPPNAEPRRLISRRLFPSEDGSSLGEGGDAAHALDSSAWIEPPTASKRDRARGWWGSGGGKEEKLTAKEIAFRRRSRYSGAFSSITLVPIRALFFAVGAVLSYLFLGEVVTFAMSGDGGDGGGAADDDDDDEMSEAVEADEGFEDDDDDDLGGD</sequence>
<keyword evidence="5" id="KW-0653">Protein transport</keyword>
<dbReference type="EMBL" id="GG663735">
    <property type="protein sequence ID" value="EEH60938.1"/>
    <property type="molecule type" value="Genomic_DNA"/>
</dbReference>
<dbReference type="RefSeq" id="XP_003055686.1">
    <property type="nucleotide sequence ID" value="XM_003055640.1"/>
</dbReference>
<keyword evidence="9" id="KW-0812">Transmembrane</keyword>
<evidence type="ECO:0000259" key="10">
    <source>
        <dbReference type="Pfam" id="PF10568"/>
    </source>
</evidence>
<dbReference type="PANTHER" id="PTHR12289:SF41">
    <property type="entry name" value="FAILED AXON CONNECTIONS-RELATED"/>
    <property type="match status" value="1"/>
</dbReference>
<evidence type="ECO:0000313" key="12">
    <source>
        <dbReference type="EMBL" id="EEH60938.1"/>
    </source>
</evidence>
<feature type="region of interest" description="Disordered" evidence="8">
    <location>
        <begin position="346"/>
        <end position="383"/>
    </location>
</feature>
<protein>
    <submittedName>
        <fullName evidence="12">Predicted protein</fullName>
    </submittedName>
</protein>
<proteinExistence type="inferred from homology"/>
<evidence type="ECO:0000256" key="8">
    <source>
        <dbReference type="SAM" id="MobiDB-lite"/>
    </source>
</evidence>
<feature type="region of interest" description="Disordered" evidence="8">
    <location>
        <begin position="264"/>
        <end position="287"/>
    </location>
</feature>
<evidence type="ECO:0000256" key="4">
    <source>
        <dbReference type="ARBA" id="ARBA00022787"/>
    </source>
</evidence>
<keyword evidence="7 9" id="KW-0472">Membrane</keyword>
<dbReference type="eggNOG" id="KOG3028">
    <property type="taxonomic scope" value="Eukaryota"/>
</dbReference>
<evidence type="ECO:0000259" key="11">
    <source>
        <dbReference type="Pfam" id="PF17171"/>
    </source>
</evidence>
<dbReference type="InterPro" id="IPR050931">
    <property type="entry name" value="Mito_Protein_Transport_Metaxin"/>
</dbReference>
<dbReference type="AlphaFoldDB" id="C1MIL1"/>
<comment type="subcellular location">
    <subcellularLocation>
        <location evidence="1">Mitochondrion outer membrane</location>
    </subcellularLocation>
</comment>
<dbReference type="Proteomes" id="UP000001876">
    <property type="component" value="Unassembled WGS sequence"/>
</dbReference>
<dbReference type="OMA" id="CIAVETY"/>
<evidence type="ECO:0000256" key="5">
    <source>
        <dbReference type="ARBA" id="ARBA00022927"/>
    </source>
</evidence>
<evidence type="ECO:0000256" key="9">
    <source>
        <dbReference type="SAM" id="Phobius"/>
    </source>
</evidence>
<dbReference type="KEGG" id="mpp:MICPUCDRAFT_50608"/>
<dbReference type="STRING" id="564608.C1MIL1"/>
<dbReference type="InterPro" id="IPR019564">
    <property type="entry name" value="Sam37/metaxin_N"/>
</dbReference>
<evidence type="ECO:0000256" key="1">
    <source>
        <dbReference type="ARBA" id="ARBA00004294"/>
    </source>
</evidence>
<evidence type="ECO:0000256" key="6">
    <source>
        <dbReference type="ARBA" id="ARBA00023128"/>
    </source>
</evidence>
<dbReference type="InterPro" id="IPR033468">
    <property type="entry name" value="Metaxin_GST"/>
</dbReference>
<keyword evidence="13" id="KW-1185">Reference proteome</keyword>